<protein>
    <submittedName>
        <fullName evidence="1">Restriction endonuclease</fullName>
    </submittedName>
</protein>
<proteinExistence type="predicted"/>
<dbReference type="Gene3D" id="3.40.50.10010">
    <property type="entry name" value="Type-2 restriction enzyme NgoMIV"/>
    <property type="match status" value="1"/>
</dbReference>
<dbReference type="CDD" id="cd22340">
    <property type="entry name" value="NgoMIV-like"/>
    <property type="match status" value="1"/>
</dbReference>
<dbReference type="InterPro" id="IPR037083">
    <property type="entry name" value="NgoMIV_sf"/>
</dbReference>
<evidence type="ECO:0000313" key="1">
    <source>
        <dbReference type="EMBL" id="GBC60447.1"/>
    </source>
</evidence>
<keyword evidence="2" id="KW-1185">Reference proteome</keyword>
<sequence length="287" mass="32377">MTISAIRSAYHRQLCKEIIRIKQNKAKGDYPNFADGDSKSSREIAWGIVRQLGCPEKNGNLKAQTVGKLFENVTKIFLENAFKQLAHLRPGEWRYSTEKTEISGFDQYEHLSYIKDLVRNDSILASALGGNYIVRPDIVISRSPVSDEEINRRQTVIGTDDISARYTPLRQVNHTEPCQILHASISCKWTIRNDRAQNTRTEALNLIRNRKGNQPHIVAVTAEPLPMRIAALALGTGDLDCVYHFALPELKSAAEEAKNQDQSEMLDMMVSGKRLRDISDLPFDLAI</sequence>
<gene>
    <name evidence="1" type="ORF">DENIS_1400</name>
</gene>
<keyword evidence="1" id="KW-0540">Nuclease</keyword>
<dbReference type="GO" id="GO:0009307">
    <property type="term" value="P:DNA restriction-modification system"/>
    <property type="evidence" value="ECO:0007669"/>
    <property type="project" value="InterPro"/>
</dbReference>
<dbReference type="InterPro" id="IPR015105">
    <property type="entry name" value="NgoMIV"/>
</dbReference>
<name>A0A401FTZ0_9BACT</name>
<comment type="caution">
    <text evidence="1">The sequence shown here is derived from an EMBL/GenBank/DDBJ whole genome shotgun (WGS) entry which is preliminary data.</text>
</comment>
<dbReference type="Proteomes" id="UP000288096">
    <property type="component" value="Unassembled WGS sequence"/>
</dbReference>
<dbReference type="OrthoDB" id="5504137at2"/>
<keyword evidence="1" id="KW-0378">Hydrolase</keyword>
<dbReference type="RefSeq" id="WP_124327859.1">
    <property type="nucleotide sequence ID" value="NZ_BEXT01000001.1"/>
</dbReference>
<accession>A0A401FTZ0</accession>
<evidence type="ECO:0000313" key="2">
    <source>
        <dbReference type="Proteomes" id="UP000288096"/>
    </source>
</evidence>
<dbReference type="SUPFAM" id="SSF52980">
    <property type="entry name" value="Restriction endonuclease-like"/>
    <property type="match status" value="1"/>
</dbReference>
<dbReference type="AlphaFoldDB" id="A0A401FTZ0"/>
<organism evidence="1 2">
    <name type="scientific">Desulfonema ishimotonii</name>
    <dbReference type="NCBI Taxonomy" id="45657"/>
    <lineage>
        <taxon>Bacteria</taxon>
        <taxon>Pseudomonadati</taxon>
        <taxon>Thermodesulfobacteriota</taxon>
        <taxon>Desulfobacteria</taxon>
        <taxon>Desulfobacterales</taxon>
        <taxon>Desulfococcaceae</taxon>
        <taxon>Desulfonema</taxon>
    </lineage>
</organism>
<dbReference type="EMBL" id="BEXT01000001">
    <property type="protein sequence ID" value="GBC60447.1"/>
    <property type="molecule type" value="Genomic_DNA"/>
</dbReference>
<keyword evidence="1" id="KW-0255">Endonuclease</keyword>
<dbReference type="Pfam" id="PF09015">
    <property type="entry name" value="NgoMIV_restric"/>
    <property type="match status" value="1"/>
</dbReference>
<reference evidence="2" key="2">
    <citation type="submission" date="2019-01" db="EMBL/GenBank/DDBJ databases">
        <title>Genome sequence of Desulfonema ishimotonii strain Tokyo 01.</title>
        <authorList>
            <person name="Fukui M."/>
        </authorList>
    </citation>
    <scope>NUCLEOTIDE SEQUENCE [LARGE SCALE GENOMIC DNA]</scope>
    <source>
        <strain evidence="2">Tokyo 01</strain>
    </source>
</reference>
<dbReference type="GO" id="GO:0009036">
    <property type="term" value="F:type II site-specific deoxyribonuclease activity"/>
    <property type="evidence" value="ECO:0007669"/>
    <property type="project" value="InterPro"/>
</dbReference>
<reference evidence="2" key="1">
    <citation type="submission" date="2017-11" db="EMBL/GenBank/DDBJ databases">
        <authorList>
            <person name="Watanabe M."/>
            <person name="Kojima H."/>
        </authorList>
    </citation>
    <scope>NUCLEOTIDE SEQUENCE [LARGE SCALE GENOMIC DNA]</scope>
    <source>
        <strain evidence="2">Tokyo 01</strain>
    </source>
</reference>
<dbReference type="InterPro" id="IPR011335">
    <property type="entry name" value="Restrct_endonuc-II-like"/>
</dbReference>